<dbReference type="EMBL" id="JAKELL010000013">
    <property type="protein sequence ID" value="KAH8994992.1"/>
    <property type="molecule type" value="Genomic_DNA"/>
</dbReference>
<proteinExistence type="predicted"/>
<reference evidence="1" key="1">
    <citation type="submission" date="2022-01" db="EMBL/GenBank/DDBJ databases">
        <title>Comparative genomics reveals a dynamic genome evolution in the ectomycorrhizal milk-cap (Lactarius) mushrooms.</title>
        <authorList>
            <consortium name="DOE Joint Genome Institute"/>
            <person name="Lebreton A."/>
            <person name="Tang N."/>
            <person name="Kuo A."/>
            <person name="LaButti K."/>
            <person name="Drula E."/>
            <person name="Barry K."/>
            <person name="Clum A."/>
            <person name="Lipzen A."/>
            <person name="Mousain D."/>
            <person name="Ng V."/>
            <person name="Wang R."/>
            <person name="Wang X."/>
            <person name="Dai Y."/>
            <person name="Henrissat B."/>
            <person name="Grigoriev I.V."/>
            <person name="Guerin-Laguette A."/>
            <person name="Yu F."/>
            <person name="Martin F.M."/>
        </authorList>
    </citation>
    <scope>NUCLEOTIDE SEQUENCE</scope>
    <source>
        <strain evidence="1">QP</strain>
    </source>
</reference>
<sequence length="292" mass="32224">MTRGSFSPQVHWAPPKSVLRGYTLNGDSLSLAIWTHIVRQQFDHSRKPSSGFSGHEFCTLWNQIVLKAQNDGDDGTAPWILLPIRNFFTYLCIKIPNLAPTRFSASTLNWDEVLYRPSLYPVGNVAGHIHDGSAPTTFVRTALDDNAAPVPASMANPDVFSLSIPHPLHVIESLIYHRSMTIHMFHGRSIPLAVQPLIIPASCYFPNPVIAQAIQSGDDTTTPIPPSAPRTLAFTPLTPKATGAVRLRSAALLRMIQTFYCHFLPLRFSTICSQQNLIHQSQLSLLPPVSST</sequence>
<dbReference type="Proteomes" id="UP001201163">
    <property type="component" value="Unassembled WGS sequence"/>
</dbReference>
<protein>
    <submittedName>
        <fullName evidence="1">Uncharacterized protein</fullName>
    </submittedName>
</protein>
<accession>A0AAD4QF93</accession>
<evidence type="ECO:0000313" key="1">
    <source>
        <dbReference type="EMBL" id="KAH8994992.1"/>
    </source>
</evidence>
<dbReference type="AlphaFoldDB" id="A0AAD4QF93"/>
<name>A0AAD4QF93_9AGAM</name>
<gene>
    <name evidence="1" type="ORF">EDB92DRAFT_1973501</name>
</gene>
<organism evidence="1 2">
    <name type="scientific">Lactarius akahatsu</name>
    <dbReference type="NCBI Taxonomy" id="416441"/>
    <lineage>
        <taxon>Eukaryota</taxon>
        <taxon>Fungi</taxon>
        <taxon>Dikarya</taxon>
        <taxon>Basidiomycota</taxon>
        <taxon>Agaricomycotina</taxon>
        <taxon>Agaricomycetes</taxon>
        <taxon>Russulales</taxon>
        <taxon>Russulaceae</taxon>
        <taxon>Lactarius</taxon>
    </lineage>
</organism>
<comment type="caution">
    <text evidence="1">The sequence shown here is derived from an EMBL/GenBank/DDBJ whole genome shotgun (WGS) entry which is preliminary data.</text>
</comment>
<evidence type="ECO:0000313" key="2">
    <source>
        <dbReference type="Proteomes" id="UP001201163"/>
    </source>
</evidence>
<keyword evidence="2" id="KW-1185">Reference proteome</keyword>